<evidence type="ECO:0000313" key="6">
    <source>
        <dbReference type="Proteomes" id="UP000095287"/>
    </source>
</evidence>
<name>A0A1I7Y0W3_9BILA</name>
<evidence type="ECO:0000256" key="1">
    <source>
        <dbReference type="ARBA" id="ARBA00022729"/>
    </source>
</evidence>
<dbReference type="PANTHER" id="PTHR46219:SF5">
    <property type="entry name" value="SHKT DOMAIN-CONTAINING PROTEIN"/>
    <property type="match status" value="1"/>
</dbReference>
<feature type="domain" description="ShKT" evidence="5">
    <location>
        <begin position="131"/>
        <end position="170"/>
    </location>
</feature>
<keyword evidence="1 4" id="KW-0732">Signal</keyword>
<dbReference type="SMART" id="SM00254">
    <property type="entry name" value="ShKT"/>
    <property type="match status" value="2"/>
</dbReference>
<dbReference type="Gene3D" id="1.10.10.1940">
    <property type="match status" value="2"/>
</dbReference>
<evidence type="ECO:0000313" key="7">
    <source>
        <dbReference type="WBParaSite" id="L893_g11303.t1"/>
    </source>
</evidence>
<feature type="signal peptide" evidence="4">
    <location>
        <begin position="1"/>
        <end position="16"/>
    </location>
</feature>
<proteinExistence type="predicted"/>
<organism evidence="6 7">
    <name type="scientific">Steinernema glaseri</name>
    <dbReference type="NCBI Taxonomy" id="37863"/>
    <lineage>
        <taxon>Eukaryota</taxon>
        <taxon>Metazoa</taxon>
        <taxon>Ecdysozoa</taxon>
        <taxon>Nematoda</taxon>
        <taxon>Chromadorea</taxon>
        <taxon>Rhabditida</taxon>
        <taxon>Tylenchina</taxon>
        <taxon>Panagrolaimomorpha</taxon>
        <taxon>Strongyloidoidea</taxon>
        <taxon>Steinernematidae</taxon>
        <taxon>Steinernema</taxon>
    </lineage>
</organism>
<keyword evidence="6" id="KW-1185">Reference proteome</keyword>
<dbReference type="Proteomes" id="UP000095287">
    <property type="component" value="Unplaced"/>
</dbReference>
<dbReference type="AlphaFoldDB" id="A0A1I7Y0W3"/>
<sequence length="170" mass="18534">MAFTILVLLLASTVFAQAPLPELCGKEAPTCQHPGHICDLIKGECVPAVTTTGNSYLVTPMSSFTVKSVASTPSSIVCKDLHAPGRASDCPQKKHLCEDKLYYDLMTEQCPKTCGRCPGQIKGSTTETRKCEDMHAPGRTSDCPSRKHLCDHERYRQIMAIQCPKTCGKC</sequence>
<dbReference type="PANTHER" id="PTHR46219">
    <property type="entry name" value="PROTEIN CBG11138"/>
    <property type="match status" value="1"/>
</dbReference>
<feature type="domain" description="ShKT" evidence="5">
    <location>
        <begin position="78"/>
        <end position="117"/>
    </location>
</feature>
<protein>
    <submittedName>
        <fullName evidence="7">ShTK domain protein</fullName>
    </submittedName>
</protein>
<evidence type="ECO:0000256" key="2">
    <source>
        <dbReference type="ARBA" id="ARBA00023157"/>
    </source>
</evidence>
<evidence type="ECO:0000256" key="3">
    <source>
        <dbReference type="PROSITE-ProRule" id="PRU01005"/>
    </source>
</evidence>
<dbReference type="FunFam" id="1.10.10.1940:FF:000002">
    <property type="entry name" value="PHAryngeal gland Toxin-related"/>
    <property type="match status" value="2"/>
</dbReference>
<dbReference type="Pfam" id="PF01549">
    <property type="entry name" value="ShK"/>
    <property type="match status" value="2"/>
</dbReference>
<comment type="caution">
    <text evidence="3">Lacks conserved residue(s) required for the propagation of feature annotation.</text>
</comment>
<dbReference type="InterPro" id="IPR003582">
    <property type="entry name" value="ShKT_dom"/>
</dbReference>
<feature type="chain" id="PRO_5009311608" evidence="4">
    <location>
        <begin position="17"/>
        <end position="170"/>
    </location>
</feature>
<accession>A0A1I7Y0W3</accession>
<evidence type="ECO:0000256" key="4">
    <source>
        <dbReference type="SAM" id="SignalP"/>
    </source>
</evidence>
<reference evidence="7" key="1">
    <citation type="submission" date="2016-11" db="UniProtKB">
        <authorList>
            <consortium name="WormBaseParasite"/>
        </authorList>
    </citation>
    <scope>IDENTIFICATION</scope>
</reference>
<dbReference type="PROSITE" id="PS51670">
    <property type="entry name" value="SHKT"/>
    <property type="match status" value="2"/>
</dbReference>
<dbReference type="WBParaSite" id="L893_g11303.t1">
    <property type="protein sequence ID" value="L893_g11303.t1"/>
    <property type="gene ID" value="L893_g11303"/>
</dbReference>
<evidence type="ECO:0000259" key="5">
    <source>
        <dbReference type="PROSITE" id="PS51670"/>
    </source>
</evidence>
<keyword evidence="2" id="KW-1015">Disulfide bond</keyword>